<name>A0A8H6IZX1_9PEZI</name>
<dbReference type="InterPro" id="IPR012341">
    <property type="entry name" value="6hp_glycosidase-like_sf"/>
</dbReference>
<dbReference type="Proteomes" id="UP000652219">
    <property type="component" value="Unassembled WGS sequence"/>
</dbReference>
<dbReference type="Gene3D" id="1.50.10.10">
    <property type="match status" value="1"/>
</dbReference>
<evidence type="ECO:0000256" key="2">
    <source>
        <dbReference type="ARBA" id="ARBA00038358"/>
    </source>
</evidence>
<sequence>MTIRRPVTSSTTTEPGESHLLSGDIASRSSDAQMTRSISESRVGSAKRPGDHLPALFSDNIVAKILRTARRGLQNNNPPINYPEVVPQRGPHIGLYQSRNISFWTCGFFPGSVYSLLERAIKYPGSLKSCLGNDIDLHTLRKELEKLGKTWSDPIHGEATLTNTHDLGFIIMPHMRPRWELFHDEAALDTIVRAAESLYTRFNSTVGAIRSWDELTWQHAPPIVGMDDNFIVIVDSMCNLDLLYYAAAQYGRSYLADAATHHARTLIKTHLRPEPSRCRPGYDGTLYSSGHVVNFSPVTDEIKERRTAQGYSTDSTWSRGQAWGILGYAQTYGWTGDPEFLEAACGMAEYFLLRLETADPAVEVPAPDGSERTIGRFVPVWDFDAPIEGDGPPLRDTSAGMAAANGMLILAQTLYGLGRQDLGARYLEGALKIVQDTLEYSLAIEKARLEFGQDGKLTGVDVDEGITFEGILKNATVCNNSLAYKRVADHGLVYADYYFIEFGTRLLRLGMA</sequence>
<dbReference type="PANTHER" id="PTHR36845">
    <property type="entry name" value="HYDROLASE, PUTATIVE (AFU_ORTHOLOGUE AFUA_7G05090)-RELATED"/>
    <property type="match status" value="1"/>
</dbReference>
<dbReference type="SUPFAM" id="SSF48208">
    <property type="entry name" value="Six-hairpin glycosidases"/>
    <property type="match status" value="1"/>
</dbReference>
<evidence type="ECO:0000256" key="3">
    <source>
        <dbReference type="SAM" id="MobiDB-lite"/>
    </source>
</evidence>
<feature type="compositionally biased region" description="Polar residues" evidence="3">
    <location>
        <begin position="27"/>
        <end position="42"/>
    </location>
</feature>
<dbReference type="GO" id="GO:0000272">
    <property type="term" value="P:polysaccharide catabolic process"/>
    <property type="evidence" value="ECO:0007669"/>
    <property type="project" value="TreeGrafter"/>
</dbReference>
<evidence type="ECO:0000256" key="1">
    <source>
        <dbReference type="ARBA" id="ARBA00022801"/>
    </source>
</evidence>
<feature type="region of interest" description="Disordered" evidence="3">
    <location>
        <begin position="1"/>
        <end position="51"/>
    </location>
</feature>
<dbReference type="InterPro" id="IPR008928">
    <property type="entry name" value="6-hairpin_glycosidase_sf"/>
</dbReference>
<organism evidence="4 5">
    <name type="scientific">Colletotrichum sojae</name>
    <dbReference type="NCBI Taxonomy" id="2175907"/>
    <lineage>
        <taxon>Eukaryota</taxon>
        <taxon>Fungi</taxon>
        <taxon>Dikarya</taxon>
        <taxon>Ascomycota</taxon>
        <taxon>Pezizomycotina</taxon>
        <taxon>Sordariomycetes</taxon>
        <taxon>Hypocreomycetidae</taxon>
        <taxon>Glomerellales</taxon>
        <taxon>Glomerellaceae</taxon>
        <taxon>Colletotrichum</taxon>
        <taxon>Colletotrichum orchidearum species complex</taxon>
    </lineage>
</organism>
<comment type="caution">
    <text evidence="4">The sequence shown here is derived from an EMBL/GenBank/DDBJ whole genome shotgun (WGS) entry which is preliminary data.</text>
</comment>
<dbReference type="AlphaFoldDB" id="A0A8H6IZX1"/>
<evidence type="ECO:0000313" key="4">
    <source>
        <dbReference type="EMBL" id="KAF6803561.1"/>
    </source>
</evidence>
<proteinExistence type="inferred from homology"/>
<dbReference type="PANTHER" id="PTHR36845:SF1">
    <property type="entry name" value="HYDROLASE, PUTATIVE (AFU_ORTHOLOGUE AFUA_7G05090)-RELATED"/>
    <property type="match status" value="1"/>
</dbReference>
<reference evidence="4 5" key="1">
    <citation type="journal article" date="2020" name="Phytopathology">
        <title>Genome Sequence Resources of Colletotrichum truncatum, C. plurivorum, C. musicola, and C. sojae: Four Species Pathogenic to Soybean (Glycine max).</title>
        <authorList>
            <person name="Rogerio F."/>
            <person name="Boufleur T.R."/>
            <person name="Ciampi-Guillardi M."/>
            <person name="Sukno S.A."/>
            <person name="Thon M.R."/>
            <person name="Massola Junior N.S."/>
            <person name="Baroncelli R."/>
        </authorList>
    </citation>
    <scope>NUCLEOTIDE SEQUENCE [LARGE SCALE GENOMIC DNA]</scope>
    <source>
        <strain evidence="4 5">LFN0009</strain>
    </source>
</reference>
<keyword evidence="5" id="KW-1185">Reference proteome</keyword>
<accession>A0A8H6IZX1</accession>
<keyword evidence="1 4" id="KW-0378">Hydrolase</keyword>
<evidence type="ECO:0000313" key="5">
    <source>
        <dbReference type="Proteomes" id="UP000652219"/>
    </source>
</evidence>
<comment type="similarity">
    <text evidence="2">Belongs to the glycosyl hydrolase 88 family.</text>
</comment>
<dbReference type="EMBL" id="WIGN01000234">
    <property type="protein sequence ID" value="KAF6803561.1"/>
    <property type="molecule type" value="Genomic_DNA"/>
</dbReference>
<protein>
    <submittedName>
        <fullName evidence="4">Unsaturated glucuronyl hydrolase</fullName>
    </submittedName>
</protein>
<dbReference type="GO" id="GO:0052757">
    <property type="term" value="F:chondroitin hydrolase activity"/>
    <property type="evidence" value="ECO:0007669"/>
    <property type="project" value="TreeGrafter"/>
</dbReference>
<dbReference type="InterPro" id="IPR052369">
    <property type="entry name" value="UG_Glycosaminoglycan_Hydrolase"/>
</dbReference>
<gene>
    <name evidence="4" type="ORF">CSOJ01_10802</name>
</gene>